<reference evidence="1 2" key="2">
    <citation type="submission" date="2007-04" db="EMBL/GenBank/DDBJ databases">
        <authorList>
            <person name="Fulton L."/>
            <person name="Clifton S."/>
            <person name="Fulton B."/>
            <person name="Xu J."/>
            <person name="Minx P."/>
            <person name="Mardis E.R."/>
            <person name="Wilson R.K."/>
        </authorList>
    </citation>
    <scope>NUCLEOTIDE SEQUENCE [LARGE SCALE GENOMIC DNA]</scope>
    <source>
        <strain evidence="2">ATCC 25986 / DSM 3979 / JCM 10188 / KCTC 3647 / NCTC 11838 / VPI 1003</strain>
    </source>
</reference>
<organism evidence="1 2">
    <name type="scientific">Collinsella aerofaciens (strain ATCC 25986 / DSM 3979 / JCM 10188 / KCTC 3647 / NCTC 11838 / VPI 1003)</name>
    <dbReference type="NCBI Taxonomy" id="411903"/>
    <lineage>
        <taxon>Bacteria</taxon>
        <taxon>Bacillati</taxon>
        <taxon>Actinomycetota</taxon>
        <taxon>Coriobacteriia</taxon>
        <taxon>Coriobacteriales</taxon>
        <taxon>Coriobacteriaceae</taxon>
        <taxon>Collinsella</taxon>
    </lineage>
</organism>
<reference evidence="1 2" key="1">
    <citation type="submission" date="2007-01" db="EMBL/GenBank/DDBJ databases">
        <title>Draft genome sequence of Collinsella aerofaciens (ATCC 25986).</title>
        <authorList>
            <person name="Sudarsanam P."/>
            <person name="Ley R."/>
            <person name="Guruge J."/>
            <person name="Turnbaugh P.J."/>
            <person name="Mahowald M."/>
            <person name="Liep D."/>
            <person name="Gordon J."/>
        </authorList>
    </citation>
    <scope>NUCLEOTIDE SEQUENCE [LARGE SCALE GENOMIC DNA]</scope>
    <source>
        <strain evidence="2">ATCC 25986 / DSM 3979 / JCM 10188 / KCTC 3647 / NCTC 11838 / VPI 1003</strain>
    </source>
</reference>
<name>A4EAX9_COLAA</name>
<dbReference type="EMBL" id="AAVN02000006">
    <property type="protein sequence ID" value="EBA39296.1"/>
    <property type="molecule type" value="Genomic_DNA"/>
</dbReference>
<accession>A4EAX9</accession>
<comment type="caution">
    <text evidence="1">The sequence shown here is derived from an EMBL/GenBank/DDBJ whole genome shotgun (WGS) entry which is preliminary data.</text>
</comment>
<dbReference type="Proteomes" id="UP000002979">
    <property type="component" value="Unassembled WGS sequence"/>
</dbReference>
<gene>
    <name evidence="1" type="ORF">COLAER_01591</name>
</gene>
<evidence type="ECO:0000313" key="1">
    <source>
        <dbReference type="EMBL" id="EBA39296.1"/>
    </source>
</evidence>
<protein>
    <submittedName>
        <fullName evidence="1">Uncharacterized protein</fullName>
    </submittedName>
</protein>
<evidence type="ECO:0000313" key="2">
    <source>
        <dbReference type="Proteomes" id="UP000002979"/>
    </source>
</evidence>
<dbReference type="AlphaFoldDB" id="A4EAX9"/>
<proteinExistence type="predicted"/>
<sequence>MMPVVSREYIARSARHHDTVMAWAFRRALGVTATARRRPGGAGGVRLEALRYGGIEACMSNRGRSPVEW</sequence>